<evidence type="ECO:0000313" key="1">
    <source>
        <dbReference type="EMBL" id="KPK72558.1"/>
    </source>
</evidence>
<dbReference type="Proteomes" id="UP000051096">
    <property type="component" value="Unassembled WGS sequence"/>
</dbReference>
<accession>A0A0S8GHU5</accession>
<comment type="caution">
    <text evidence="1">The sequence shown here is derived from an EMBL/GenBank/DDBJ whole genome shotgun (WGS) entry which is preliminary data.</text>
</comment>
<feature type="non-terminal residue" evidence="1">
    <location>
        <position position="335"/>
    </location>
</feature>
<gene>
    <name evidence="1" type="ORF">AMJ87_04350</name>
</gene>
<sequence>MKPVRLIVLTIIVFTCLWAIWDVRFNTIGQWDVAFSNFGKFGQAVNGDAGAFWPRGTQRNYIYGAGVWIGGILPNGDTIVTVGYEPHTGASECSPGLPYTSPYDPQWHVYFSTDPDYPFTPISYEDGYAICNDFDTINHIPDSFHVKRPLGITMTLKTFTWPIVWANDVVFITFIIKNDTTYTVNDIYAGICLDFDIGNEAVPNQNDRCGIDLQRKLFYGWQEEPEPGWPVLPGMIGLKMLSPYPLAAFKQFTLQYEPEWDRERYLTLAGYDYETGMYEPFDTIWPQPDDQRILMSVGPINSFAPGDSISFDWALIYGADQIPPIPDLEYKADRA</sequence>
<protein>
    <submittedName>
        <fullName evidence="1">Uncharacterized protein</fullName>
    </submittedName>
</protein>
<reference evidence="1 2" key="1">
    <citation type="journal article" date="2015" name="Microbiome">
        <title>Genomic resolution of linkages in carbon, nitrogen, and sulfur cycling among widespread estuary sediment bacteria.</title>
        <authorList>
            <person name="Baker B.J."/>
            <person name="Lazar C.S."/>
            <person name="Teske A.P."/>
            <person name="Dick G.J."/>
        </authorList>
    </citation>
    <scope>NUCLEOTIDE SEQUENCE [LARGE SCALE GENOMIC DNA]</scope>
    <source>
        <strain evidence="1">SM23_60</strain>
    </source>
</reference>
<dbReference type="AlphaFoldDB" id="A0A0S8GHU5"/>
<name>A0A0S8GHU5_UNCW3</name>
<dbReference type="EMBL" id="LJUO01000028">
    <property type="protein sequence ID" value="KPK72558.1"/>
    <property type="molecule type" value="Genomic_DNA"/>
</dbReference>
<proteinExistence type="predicted"/>
<evidence type="ECO:0000313" key="2">
    <source>
        <dbReference type="Proteomes" id="UP000051096"/>
    </source>
</evidence>
<organism evidence="1 2">
    <name type="scientific">candidate division WOR_3 bacterium SM23_60</name>
    <dbReference type="NCBI Taxonomy" id="1703780"/>
    <lineage>
        <taxon>Bacteria</taxon>
        <taxon>Bacteria division WOR-3</taxon>
    </lineage>
</organism>